<feature type="region of interest" description="Disordered" evidence="4">
    <location>
        <begin position="237"/>
        <end position="276"/>
    </location>
</feature>
<sequence>MLMCYLRICPFIKPVGEECIIERDEGDCCPKIWCPEVINEKKCDDPSHDEKHAQHPGCYLDDKYYPDGAQLPRDPKRPCEVCYCIRNSTACVMQECELKVEGCSPVYKEGQCCPCRYNCTYEESTTAPPGVTLQELAEGCNLPDGTFVEDGEAVNSTNPCEHCYCMRNEVVCAIQECQAPGDDCKPLPPKPDQCCPDRYECPVLQSPESSSIHPEKTLSFTTVFSTSPEISTEFAPIKHSGIKGSSQKGIEAGKYSPSSSVKGAPSKVSYDQETTPQSLTDAYAQTDKPSLEILNLDKAVSKLQPGKKSGIKGGSKTISSTSTPPHELAVLSESDDDSGDQFDSDETSFTVEEIQITSKTPEDDHSFKPPSGTAIKDFGVKGAVSEKIHSATSISEVSPDSSTSTAEFYEKES</sequence>
<evidence type="ECO:0000313" key="5">
    <source>
        <dbReference type="EMBL" id="KFM56945.1"/>
    </source>
</evidence>
<feature type="non-terminal residue" evidence="5">
    <location>
        <position position="413"/>
    </location>
</feature>
<evidence type="ECO:0000256" key="2">
    <source>
        <dbReference type="ARBA" id="ARBA00022525"/>
    </source>
</evidence>
<dbReference type="InterPro" id="IPR052424">
    <property type="entry name" value="Kielin_Chordin-BMP_Reg"/>
</dbReference>
<keyword evidence="2" id="KW-0964">Secreted</keyword>
<evidence type="ECO:0000256" key="3">
    <source>
        <dbReference type="ARBA" id="ARBA00022729"/>
    </source>
</evidence>
<organism evidence="5 6">
    <name type="scientific">Stegodyphus mimosarum</name>
    <name type="common">African social velvet spider</name>
    <dbReference type="NCBI Taxonomy" id="407821"/>
    <lineage>
        <taxon>Eukaryota</taxon>
        <taxon>Metazoa</taxon>
        <taxon>Ecdysozoa</taxon>
        <taxon>Arthropoda</taxon>
        <taxon>Chelicerata</taxon>
        <taxon>Arachnida</taxon>
        <taxon>Araneae</taxon>
        <taxon>Araneomorphae</taxon>
        <taxon>Entelegynae</taxon>
        <taxon>Eresoidea</taxon>
        <taxon>Eresidae</taxon>
        <taxon>Stegodyphus</taxon>
    </lineage>
</organism>
<protein>
    <recommendedName>
        <fullName evidence="7">VWFC domain-containing protein</fullName>
    </recommendedName>
</protein>
<dbReference type="OMA" id="RICPFIK"/>
<evidence type="ECO:0008006" key="7">
    <source>
        <dbReference type="Google" id="ProtNLM"/>
    </source>
</evidence>
<dbReference type="OrthoDB" id="10068079at2759"/>
<accession>A0A087SVQ6</accession>
<dbReference type="AlphaFoldDB" id="A0A087SVQ6"/>
<dbReference type="GO" id="GO:0005576">
    <property type="term" value="C:extracellular region"/>
    <property type="evidence" value="ECO:0007669"/>
    <property type="project" value="UniProtKB-SubCell"/>
</dbReference>
<dbReference type="EMBL" id="KK112177">
    <property type="protein sequence ID" value="KFM56945.1"/>
    <property type="molecule type" value="Genomic_DNA"/>
</dbReference>
<dbReference type="STRING" id="407821.A0A087SVQ6"/>
<feature type="compositionally biased region" description="Polar residues" evidence="4">
    <location>
        <begin position="390"/>
        <end position="406"/>
    </location>
</feature>
<evidence type="ECO:0000256" key="1">
    <source>
        <dbReference type="ARBA" id="ARBA00004613"/>
    </source>
</evidence>
<evidence type="ECO:0000256" key="4">
    <source>
        <dbReference type="SAM" id="MobiDB-lite"/>
    </source>
</evidence>
<feature type="compositionally biased region" description="Acidic residues" evidence="4">
    <location>
        <begin position="333"/>
        <end position="346"/>
    </location>
</feature>
<dbReference type="PANTHER" id="PTHR46698">
    <property type="entry name" value="CROSSVEINLESS 2"/>
    <property type="match status" value="1"/>
</dbReference>
<reference evidence="5 6" key="1">
    <citation type="submission" date="2013-11" db="EMBL/GenBank/DDBJ databases">
        <title>Genome sequencing of Stegodyphus mimosarum.</title>
        <authorList>
            <person name="Bechsgaard J."/>
        </authorList>
    </citation>
    <scope>NUCLEOTIDE SEQUENCE [LARGE SCALE GENOMIC DNA]</scope>
</reference>
<dbReference type="Proteomes" id="UP000054359">
    <property type="component" value="Unassembled WGS sequence"/>
</dbReference>
<dbReference type="SUPFAM" id="SSF57603">
    <property type="entry name" value="FnI-like domain"/>
    <property type="match status" value="2"/>
</dbReference>
<gene>
    <name evidence="5" type="ORF">X975_24875</name>
</gene>
<feature type="compositionally biased region" description="Low complexity" evidence="4">
    <location>
        <begin position="314"/>
        <end position="323"/>
    </location>
</feature>
<feature type="region of interest" description="Disordered" evidence="4">
    <location>
        <begin position="304"/>
        <end position="346"/>
    </location>
</feature>
<proteinExistence type="predicted"/>
<keyword evidence="3" id="KW-0732">Signal</keyword>
<comment type="subcellular location">
    <subcellularLocation>
        <location evidence="1">Secreted</location>
    </subcellularLocation>
</comment>
<dbReference type="Gene3D" id="6.20.200.20">
    <property type="match status" value="1"/>
</dbReference>
<keyword evidence="6" id="KW-1185">Reference proteome</keyword>
<feature type="region of interest" description="Disordered" evidence="4">
    <location>
        <begin position="389"/>
        <end position="413"/>
    </location>
</feature>
<name>A0A087SVQ6_STEMI</name>
<dbReference type="PANTHER" id="PTHR46698:SF3">
    <property type="entry name" value="TENECTIN ISOFORM 1-RELATED"/>
    <property type="match status" value="1"/>
</dbReference>
<evidence type="ECO:0000313" key="6">
    <source>
        <dbReference type="Proteomes" id="UP000054359"/>
    </source>
</evidence>